<evidence type="ECO:0000313" key="4">
    <source>
        <dbReference type="Proteomes" id="UP000477680"/>
    </source>
</evidence>
<dbReference type="InterPro" id="IPR006076">
    <property type="entry name" value="FAD-dep_OxRdtase"/>
</dbReference>
<dbReference type="SUPFAM" id="SSF51905">
    <property type="entry name" value="FAD/NAD(P)-binding domain"/>
    <property type="match status" value="1"/>
</dbReference>
<dbReference type="GO" id="GO:0016491">
    <property type="term" value="F:oxidoreductase activity"/>
    <property type="evidence" value="ECO:0007669"/>
    <property type="project" value="UniProtKB-KW"/>
</dbReference>
<dbReference type="PANTHER" id="PTHR13847:SF287">
    <property type="entry name" value="FAD-DEPENDENT OXIDOREDUCTASE DOMAIN-CONTAINING PROTEIN 1"/>
    <property type="match status" value="1"/>
</dbReference>
<accession>A0A6C0U5N0</accession>
<evidence type="ECO:0000259" key="2">
    <source>
        <dbReference type="Pfam" id="PF01266"/>
    </source>
</evidence>
<dbReference type="Gene3D" id="3.50.50.60">
    <property type="entry name" value="FAD/NAD(P)-binding domain"/>
    <property type="match status" value="1"/>
</dbReference>
<dbReference type="Pfam" id="PF01266">
    <property type="entry name" value="DAO"/>
    <property type="match status" value="1"/>
</dbReference>
<dbReference type="KEGG" id="kim:G3T16_00685"/>
<evidence type="ECO:0000256" key="1">
    <source>
        <dbReference type="ARBA" id="ARBA00023002"/>
    </source>
</evidence>
<keyword evidence="1" id="KW-0560">Oxidoreductase</keyword>
<organism evidence="3 4">
    <name type="scientific">Kineobactrum salinum</name>
    <dbReference type="NCBI Taxonomy" id="2708301"/>
    <lineage>
        <taxon>Bacteria</taxon>
        <taxon>Pseudomonadati</taxon>
        <taxon>Pseudomonadota</taxon>
        <taxon>Gammaproteobacteria</taxon>
        <taxon>Cellvibrionales</taxon>
        <taxon>Halieaceae</taxon>
        <taxon>Kineobactrum</taxon>
    </lineage>
</organism>
<keyword evidence="4" id="KW-1185">Reference proteome</keyword>
<sequence length="404" mass="43771">MHSCDVAIVGGGLIGCAAAFYLAKLGKRVIVIEAASLNGGASGRNAGSLHFQLEYRLLEYQEQLQQHIAHLVPFTRRAIEQWRGLETQLGEDLELVMHGGLMVAETAAQLQRLQQKYEFETRHGLALELLSRSELLARAPYLDERVQGALYCPDEGHCNPRYLTLAFARAARQLGAIFHTGTRVQSIRRRHHEWALQTAATGAGDMDRAGPAEYRCDAILNAAGAWAADVGRLAGVHLPIFPVGLSMNVTEEAPPLVEHLIQHVGRRLSMKQVREGNLLIGGGWSARLPALTGKGSATAQPLYRSVRGNLAAAAAVVPAVRELHLLRTWTGVTGVTADQLPLLGEVPQIPRFFVAAGGSGFTFGPSYAELISQLIATGDTAYPVTPFSPGRFSHINMFMREAGH</sequence>
<evidence type="ECO:0000313" key="3">
    <source>
        <dbReference type="EMBL" id="QIB67472.1"/>
    </source>
</evidence>
<proteinExistence type="predicted"/>
<dbReference type="PANTHER" id="PTHR13847">
    <property type="entry name" value="SARCOSINE DEHYDROGENASE-RELATED"/>
    <property type="match status" value="1"/>
</dbReference>
<gene>
    <name evidence="3" type="ORF">G3T16_00685</name>
</gene>
<feature type="domain" description="FAD dependent oxidoreductase" evidence="2">
    <location>
        <begin position="5"/>
        <end position="374"/>
    </location>
</feature>
<dbReference type="EMBL" id="CP048711">
    <property type="protein sequence ID" value="QIB67472.1"/>
    <property type="molecule type" value="Genomic_DNA"/>
</dbReference>
<dbReference type="Gene3D" id="3.30.9.10">
    <property type="entry name" value="D-Amino Acid Oxidase, subunit A, domain 2"/>
    <property type="match status" value="1"/>
</dbReference>
<dbReference type="Proteomes" id="UP000477680">
    <property type="component" value="Chromosome"/>
</dbReference>
<dbReference type="AlphaFoldDB" id="A0A6C0U5N0"/>
<dbReference type="GO" id="GO:0005737">
    <property type="term" value="C:cytoplasm"/>
    <property type="evidence" value="ECO:0007669"/>
    <property type="project" value="TreeGrafter"/>
</dbReference>
<reference evidence="3 4" key="1">
    <citation type="submission" date="2020-02" db="EMBL/GenBank/DDBJ databases">
        <title>Genome sequencing for Kineobactrum sp. M2.</title>
        <authorList>
            <person name="Park S.-J."/>
        </authorList>
    </citation>
    <scope>NUCLEOTIDE SEQUENCE [LARGE SCALE GENOMIC DNA]</scope>
    <source>
        <strain evidence="3 4">M2</strain>
    </source>
</reference>
<dbReference type="PRINTS" id="PR00420">
    <property type="entry name" value="RNGMNOXGNASE"/>
</dbReference>
<protein>
    <submittedName>
        <fullName evidence="3">FAD-binding oxidoreductase</fullName>
    </submittedName>
</protein>
<dbReference type="InterPro" id="IPR036188">
    <property type="entry name" value="FAD/NAD-bd_sf"/>
</dbReference>
<name>A0A6C0U5N0_9GAMM</name>